<protein>
    <recommendedName>
        <fullName evidence="2">Phosphatidic acid phosphatase type 2/haloperoxidase domain-containing protein</fullName>
    </recommendedName>
</protein>
<dbReference type="InterPro" id="IPR036938">
    <property type="entry name" value="PAP2/HPO_sf"/>
</dbReference>
<organism evidence="3 4">
    <name type="scientific">Agromyces mediolanus</name>
    <name type="common">Corynebacterium mediolanum</name>
    <dbReference type="NCBI Taxonomy" id="41986"/>
    <lineage>
        <taxon>Bacteria</taxon>
        <taxon>Bacillati</taxon>
        <taxon>Actinomycetota</taxon>
        <taxon>Actinomycetes</taxon>
        <taxon>Micrococcales</taxon>
        <taxon>Microbacteriaceae</taxon>
        <taxon>Agromyces</taxon>
    </lineage>
</organism>
<comment type="caution">
    <text evidence="3">The sequence shown here is derived from an EMBL/GenBank/DDBJ whole genome shotgun (WGS) entry which is preliminary data.</text>
</comment>
<feature type="transmembrane region" description="Helical" evidence="1">
    <location>
        <begin position="12"/>
        <end position="34"/>
    </location>
</feature>
<dbReference type="InterPro" id="IPR000326">
    <property type="entry name" value="PAP2/HPO"/>
</dbReference>
<gene>
    <name evidence="3" type="ORF">GCM10010196_20480</name>
</gene>
<sequence>MTADASRPRRPRVLLVVGLAGLAVFVAFAFAVAANVERPFTQPFDDAWRAFVGLAPGTGGETWALPMFFQYLGELPGAVLTILLIPIWLFVVRRWRSALFFLAAEFGGTLLVSQLVKNLVDRPRPADDVAANLFGPLFQVDHGSFPSGHSVSAGILLVGVAALLPVAKRRWWWLVGGLIAVGMVWQRTLINAHWFSDAVVGVIGGASATLVLWWAFATLLQRDYGKPLFRRTTPAPLDARPASPYEGASV</sequence>
<dbReference type="RefSeq" id="WP_189085269.1">
    <property type="nucleotide sequence ID" value="NZ_BMRJ01000002.1"/>
</dbReference>
<reference evidence="3" key="2">
    <citation type="submission" date="2020-09" db="EMBL/GenBank/DDBJ databases">
        <authorList>
            <person name="Sun Q."/>
            <person name="Ohkuma M."/>
        </authorList>
    </citation>
    <scope>NUCLEOTIDE SEQUENCE</scope>
    <source>
        <strain evidence="3">JCM 3346</strain>
    </source>
</reference>
<dbReference type="EMBL" id="BMRJ01000002">
    <property type="protein sequence ID" value="GGR26883.1"/>
    <property type="molecule type" value="Genomic_DNA"/>
</dbReference>
<dbReference type="Proteomes" id="UP000610303">
    <property type="component" value="Unassembled WGS sequence"/>
</dbReference>
<feature type="transmembrane region" description="Helical" evidence="1">
    <location>
        <begin position="171"/>
        <end position="192"/>
    </location>
</feature>
<dbReference type="AlphaFoldDB" id="A0A918FE37"/>
<keyword evidence="1" id="KW-1133">Transmembrane helix</keyword>
<keyword evidence="4" id="KW-1185">Reference proteome</keyword>
<evidence type="ECO:0000313" key="4">
    <source>
        <dbReference type="Proteomes" id="UP000610303"/>
    </source>
</evidence>
<dbReference type="Gene3D" id="1.20.144.10">
    <property type="entry name" value="Phosphatidic acid phosphatase type 2/haloperoxidase"/>
    <property type="match status" value="2"/>
</dbReference>
<proteinExistence type="predicted"/>
<evidence type="ECO:0000256" key="1">
    <source>
        <dbReference type="SAM" id="Phobius"/>
    </source>
</evidence>
<feature type="transmembrane region" description="Helical" evidence="1">
    <location>
        <begin position="198"/>
        <end position="220"/>
    </location>
</feature>
<feature type="transmembrane region" description="Helical" evidence="1">
    <location>
        <begin position="145"/>
        <end position="164"/>
    </location>
</feature>
<keyword evidence="1" id="KW-0472">Membrane</keyword>
<dbReference type="PANTHER" id="PTHR14969">
    <property type="entry name" value="SPHINGOSINE-1-PHOSPHATE PHOSPHOHYDROLASE"/>
    <property type="match status" value="1"/>
</dbReference>
<keyword evidence="1" id="KW-0812">Transmembrane</keyword>
<dbReference type="Pfam" id="PF01569">
    <property type="entry name" value="PAP2"/>
    <property type="match status" value="1"/>
</dbReference>
<evidence type="ECO:0000313" key="3">
    <source>
        <dbReference type="EMBL" id="GGR26883.1"/>
    </source>
</evidence>
<dbReference type="SMART" id="SM00014">
    <property type="entry name" value="acidPPc"/>
    <property type="match status" value="1"/>
</dbReference>
<dbReference type="PANTHER" id="PTHR14969:SF13">
    <property type="entry name" value="AT30094P"/>
    <property type="match status" value="1"/>
</dbReference>
<evidence type="ECO:0000259" key="2">
    <source>
        <dbReference type="SMART" id="SM00014"/>
    </source>
</evidence>
<feature type="transmembrane region" description="Helical" evidence="1">
    <location>
        <begin position="68"/>
        <end position="91"/>
    </location>
</feature>
<feature type="domain" description="Phosphatidic acid phosphatase type 2/haloperoxidase" evidence="2">
    <location>
        <begin position="98"/>
        <end position="213"/>
    </location>
</feature>
<accession>A0A918FE37</accession>
<feature type="transmembrane region" description="Helical" evidence="1">
    <location>
        <begin position="98"/>
        <end position="116"/>
    </location>
</feature>
<reference evidence="3" key="1">
    <citation type="journal article" date="2014" name="Int. J. Syst. Evol. Microbiol.">
        <title>Complete genome sequence of Corynebacterium casei LMG S-19264T (=DSM 44701T), isolated from a smear-ripened cheese.</title>
        <authorList>
            <consortium name="US DOE Joint Genome Institute (JGI-PGF)"/>
            <person name="Walter F."/>
            <person name="Albersmeier A."/>
            <person name="Kalinowski J."/>
            <person name="Ruckert C."/>
        </authorList>
    </citation>
    <scope>NUCLEOTIDE SEQUENCE</scope>
    <source>
        <strain evidence="3">JCM 3346</strain>
    </source>
</reference>
<dbReference type="SUPFAM" id="SSF48317">
    <property type="entry name" value="Acid phosphatase/Vanadium-dependent haloperoxidase"/>
    <property type="match status" value="1"/>
</dbReference>
<name>A0A918FE37_AGRME</name>